<comment type="caution">
    <text evidence="1">The sequence shown here is derived from an EMBL/GenBank/DDBJ whole genome shotgun (WGS) entry which is preliminary data.</text>
</comment>
<name>A0AAN6Q8X4_9PEZI</name>
<organism evidence="1 2">
    <name type="scientific">Parathielavia hyrcaniae</name>
    <dbReference type="NCBI Taxonomy" id="113614"/>
    <lineage>
        <taxon>Eukaryota</taxon>
        <taxon>Fungi</taxon>
        <taxon>Dikarya</taxon>
        <taxon>Ascomycota</taxon>
        <taxon>Pezizomycotina</taxon>
        <taxon>Sordariomycetes</taxon>
        <taxon>Sordariomycetidae</taxon>
        <taxon>Sordariales</taxon>
        <taxon>Chaetomiaceae</taxon>
        <taxon>Parathielavia</taxon>
    </lineage>
</organism>
<accession>A0AAN6Q8X4</accession>
<gene>
    <name evidence="1" type="ORF">N658DRAFT_134754</name>
</gene>
<evidence type="ECO:0000313" key="2">
    <source>
        <dbReference type="Proteomes" id="UP001305647"/>
    </source>
</evidence>
<dbReference type="EMBL" id="MU863625">
    <property type="protein sequence ID" value="KAK4105818.1"/>
    <property type="molecule type" value="Genomic_DNA"/>
</dbReference>
<reference evidence="1" key="1">
    <citation type="journal article" date="2023" name="Mol. Phylogenet. Evol.">
        <title>Genome-scale phylogeny and comparative genomics of the fungal order Sordariales.</title>
        <authorList>
            <person name="Hensen N."/>
            <person name="Bonometti L."/>
            <person name="Westerberg I."/>
            <person name="Brannstrom I.O."/>
            <person name="Guillou S."/>
            <person name="Cros-Aarteil S."/>
            <person name="Calhoun S."/>
            <person name="Haridas S."/>
            <person name="Kuo A."/>
            <person name="Mondo S."/>
            <person name="Pangilinan J."/>
            <person name="Riley R."/>
            <person name="LaButti K."/>
            <person name="Andreopoulos B."/>
            <person name="Lipzen A."/>
            <person name="Chen C."/>
            <person name="Yan M."/>
            <person name="Daum C."/>
            <person name="Ng V."/>
            <person name="Clum A."/>
            <person name="Steindorff A."/>
            <person name="Ohm R.A."/>
            <person name="Martin F."/>
            <person name="Silar P."/>
            <person name="Natvig D.O."/>
            <person name="Lalanne C."/>
            <person name="Gautier V."/>
            <person name="Ament-Velasquez S.L."/>
            <person name="Kruys A."/>
            <person name="Hutchinson M.I."/>
            <person name="Powell A.J."/>
            <person name="Barry K."/>
            <person name="Miller A.N."/>
            <person name="Grigoriev I.V."/>
            <person name="Debuchy R."/>
            <person name="Gladieux P."/>
            <person name="Hiltunen Thoren M."/>
            <person name="Johannesson H."/>
        </authorList>
    </citation>
    <scope>NUCLEOTIDE SEQUENCE</scope>
    <source>
        <strain evidence="1">CBS 757.83</strain>
    </source>
</reference>
<keyword evidence="2" id="KW-1185">Reference proteome</keyword>
<evidence type="ECO:0000313" key="1">
    <source>
        <dbReference type="EMBL" id="KAK4105818.1"/>
    </source>
</evidence>
<protein>
    <submittedName>
        <fullName evidence="1">Uncharacterized protein</fullName>
    </submittedName>
</protein>
<sequence length="82" mass="9365">MARFFCLLLCCFLLFCFLLCCFLRHCFMLFWVLDALCCDCFISHRHHLVSSCLPCICINQPCGGVLVFSSWSCGGMAVLCMF</sequence>
<dbReference type="AlphaFoldDB" id="A0AAN6Q8X4"/>
<proteinExistence type="predicted"/>
<dbReference type="Proteomes" id="UP001305647">
    <property type="component" value="Unassembled WGS sequence"/>
</dbReference>
<reference evidence="1" key="2">
    <citation type="submission" date="2023-05" db="EMBL/GenBank/DDBJ databases">
        <authorList>
            <consortium name="Lawrence Berkeley National Laboratory"/>
            <person name="Steindorff A."/>
            <person name="Hensen N."/>
            <person name="Bonometti L."/>
            <person name="Westerberg I."/>
            <person name="Brannstrom I.O."/>
            <person name="Guillou S."/>
            <person name="Cros-Aarteil S."/>
            <person name="Calhoun S."/>
            <person name="Haridas S."/>
            <person name="Kuo A."/>
            <person name="Mondo S."/>
            <person name="Pangilinan J."/>
            <person name="Riley R."/>
            <person name="Labutti K."/>
            <person name="Andreopoulos B."/>
            <person name="Lipzen A."/>
            <person name="Chen C."/>
            <person name="Yanf M."/>
            <person name="Daum C."/>
            <person name="Ng V."/>
            <person name="Clum A."/>
            <person name="Ohm R."/>
            <person name="Martin F."/>
            <person name="Silar P."/>
            <person name="Natvig D."/>
            <person name="Lalanne C."/>
            <person name="Gautier V."/>
            <person name="Ament-Velasquez S.L."/>
            <person name="Kruys A."/>
            <person name="Hutchinson M.I."/>
            <person name="Powell A.J."/>
            <person name="Barry K."/>
            <person name="Miller A.N."/>
            <person name="Grigoriev I.V."/>
            <person name="Debuchy R."/>
            <person name="Gladieux P."/>
            <person name="Thoren M.H."/>
            <person name="Johannesson H."/>
        </authorList>
    </citation>
    <scope>NUCLEOTIDE SEQUENCE</scope>
    <source>
        <strain evidence="1">CBS 757.83</strain>
    </source>
</reference>